<reference evidence="1" key="1">
    <citation type="journal article" date="2023" name="IMA Fungus">
        <title>Comparative genomic study of the Penicillium genus elucidates a diverse pangenome and 15 lateral gene transfer events.</title>
        <authorList>
            <person name="Petersen C."/>
            <person name="Sorensen T."/>
            <person name="Nielsen M.R."/>
            <person name="Sondergaard T.E."/>
            <person name="Sorensen J.L."/>
            <person name="Fitzpatrick D.A."/>
            <person name="Frisvad J.C."/>
            <person name="Nielsen K.L."/>
        </authorList>
    </citation>
    <scope>NUCLEOTIDE SEQUENCE</scope>
    <source>
        <strain evidence="1">IBT 15450</strain>
    </source>
</reference>
<proteinExistence type="predicted"/>
<gene>
    <name evidence="1" type="ORF">N7460_004240</name>
</gene>
<dbReference type="Proteomes" id="UP001219568">
    <property type="component" value="Unassembled WGS sequence"/>
</dbReference>
<accession>A0AAD6NCH8</accession>
<reference evidence="1" key="2">
    <citation type="submission" date="2023-01" db="EMBL/GenBank/DDBJ databases">
        <authorList>
            <person name="Petersen C."/>
        </authorList>
    </citation>
    <scope>NUCLEOTIDE SEQUENCE</scope>
    <source>
        <strain evidence="1">IBT 15450</strain>
    </source>
</reference>
<comment type="caution">
    <text evidence="1">The sequence shown here is derived from an EMBL/GenBank/DDBJ whole genome shotgun (WGS) entry which is preliminary data.</text>
</comment>
<name>A0AAD6NCH8_PENCN</name>
<evidence type="ECO:0000313" key="1">
    <source>
        <dbReference type="EMBL" id="KAJ6048093.1"/>
    </source>
</evidence>
<protein>
    <submittedName>
        <fullName evidence="1">Uncharacterized protein</fullName>
    </submittedName>
</protein>
<dbReference type="EMBL" id="JAQJZL010000003">
    <property type="protein sequence ID" value="KAJ6048093.1"/>
    <property type="molecule type" value="Genomic_DNA"/>
</dbReference>
<dbReference type="AlphaFoldDB" id="A0AAD6NCH8"/>
<sequence length="176" mass="20079">MTPFKPHHIYTGQITIESFELLTPPPGGSFCPRQTYRAFPKDPVDEQAQKVLERGGKPSSPPLYLHRYETEYFKVEQGLKGVNISGKITNTSEDPYNGTTAVVLSATDSEANHKLSRVFFEIWYGYWHDASVCHGVILVRQIYDAGDAYPYIPCWLPFRWTLSYWWGVVVGREDGV</sequence>
<organism evidence="1 2">
    <name type="scientific">Penicillium canescens</name>
    <dbReference type="NCBI Taxonomy" id="5083"/>
    <lineage>
        <taxon>Eukaryota</taxon>
        <taxon>Fungi</taxon>
        <taxon>Dikarya</taxon>
        <taxon>Ascomycota</taxon>
        <taxon>Pezizomycotina</taxon>
        <taxon>Eurotiomycetes</taxon>
        <taxon>Eurotiomycetidae</taxon>
        <taxon>Eurotiales</taxon>
        <taxon>Aspergillaceae</taxon>
        <taxon>Penicillium</taxon>
    </lineage>
</organism>
<keyword evidence="2" id="KW-1185">Reference proteome</keyword>
<evidence type="ECO:0000313" key="2">
    <source>
        <dbReference type="Proteomes" id="UP001219568"/>
    </source>
</evidence>